<sequence>MHLSLFPALLLSTFSLFPPLTVARNSIFSHAHKVAIKHSSSLARDLRIALSGMLVAQPGSAPTQNVYCVSNGGSGVIVPSGNGNFSSPSGTSTASGSQSLRYVFGPVFTLETDRYVFGLHFLRWLDLLERRRSNSWKRPIPGNAVMRVETTPTVQNNRMSVRITTDLSFTEGLVILDAVHMPTGCGTWPAFWTDGPDWPNNGEIDIVEGVNNYTNNQATIHTGALSWEGQIALLPSQTMKDAACVPLATTSFGSGFNTVGGGVYASE</sequence>
<dbReference type="GO" id="GO:0030246">
    <property type="term" value="F:carbohydrate binding"/>
    <property type="evidence" value="ECO:0007669"/>
    <property type="project" value="UniProtKB-KW"/>
</dbReference>
<comment type="caution">
    <text evidence="3">The sequence shown here is derived from an EMBL/GenBank/DDBJ whole genome shotgun (WGS) entry which is preliminary data.</text>
</comment>
<keyword evidence="1" id="KW-0732">Signal</keyword>
<reference evidence="3" key="1">
    <citation type="submission" date="2021-03" db="EMBL/GenBank/DDBJ databases">
        <title>Evolutionary innovations through gain and loss of genes in the ectomycorrhizal Boletales.</title>
        <authorList>
            <person name="Wu G."/>
            <person name="Miyauchi S."/>
            <person name="Morin E."/>
            <person name="Yang Z.-L."/>
            <person name="Xu J."/>
            <person name="Martin F.M."/>
        </authorList>
    </citation>
    <scope>NUCLEOTIDE SEQUENCE</scope>
    <source>
        <strain evidence="3">BR01</strain>
    </source>
</reference>
<evidence type="ECO:0000259" key="2">
    <source>
        <dbReference type="PROSITE" id="PS51762"/>
    </source>
</evidence>
<evidence type="ECO:0000256" key="1">
    <source>
        <dbReference type="SAM" id="SignalP"/>
    </source>
</evidence>
<feature type="signal peptide" evidence="1">
    <location>
        <begin position="1"/>
        <end position="23"/>
    </location>
</feature>
<evidence type="ECO:0000313" key="3">
    <source>
        <dbReference type="EMBL" id="KAG6381371.1"/>
    </source>
</evidence>
<dbReference type="InterPro" id="IPR013320">
    <property type="entry name" value="ConA-like_dom_sf"/>
</dbReference>
<feature type="chain" id="PRO_5034964613" evidence="1">
    <location>
        <begin position="24"/>
        <end position="267"/>
    </location>
</feature>
<dbReference type="PANTHER" id="PTHR10963:SF24">
    <property type="entry name" value="GLYCOSIDASE C21B10.07-RELATED"/>
    <property type="match status" value="1"/>
</dbReference>
<gene>
    <name evidence="3" type="ORF">JVT61DRAFT_5785</name>
</gene>
<dbReference type="AlphaFoldDB" id="A0A8I2YZN3"/>
<dbReference type="InterPro" id="IPR000757">
    <property type="entry name" value="Beta-glucanase-like"/>
</dbReference>
<protein>
    <submittedName>
        <fullName evidence="3">Concanavalin A-like lectin/glucanase domain-containing protein</fullName>
    </submittedName>
</protein>
<keyword evidence="3" id="KW-0430">Lectin</keyword>
<proteinExistence type="predicted"/>
<organism evidence="3 4">
    <name type="scientific">Boletus reticuloceps</name>
    <dbReference type="NCBI Taxonomy" id="495285"/>
    <lineage>
        <taxon>Eukaryota</taxon>
        <taxon>Fungi</taxon>
        <taxon>Dikarya</taxon>
        <taxon>Basidiomycota</taxon>
        <taxon>Agaricomycotina</taxon>
        <taxon>Agaricomycetes</taxon>
        <taxon>Agaricomycetidae</taxon>
        <taxon>Boletales</taxon>
        <taxon>Boletineae</taxon>
        <taxon>Boletaceae</taxon>
        <taxon>Boletoideae</taxon>
        <taxon>Boletus</taxon>
    </lineage>
</organism>
<dbReference type="OrthoDB" id="192832at2759"/>
<dbReference type="InterPro" id="IPR050546">
    <property type="entry name" value="Glycosyl_Hydrlase_16"/>
</dbReference>
<feature type="domain" description="GH16" evidence="2">
    <location>
        <begin position="71"/>
        <end position="267"/>
    </location>
</feature>
<dbReference type="Proteomes" id="UP000683000">
    <property type="component" value="Unassembled WGS sequence"/>
</dbReference>
<keyword evidence="4" id="KW-1185">Reference proteome</keyword>
<accession>A0A8I2YZN3</accession>
<dbReference type="PROSITE" id="PS51762">
    <property type="entry name" value="GH16_2"/>
    <property type="match status" value="1"/>
</dbReference>
<dbReference type="GO" id="GO:0009251">
    <property type="term" value="P:glucan catabolic process"/>
    <property type="evidence" value="ECO:0007669"/>
    <property type="project" value="TreeGrafter"/>
</dbReference>
<dbReference type="SUPFAM" id="SSF49899">
    <property type="entry name" value="Concanavalin A-like lectins/glucanases"/>
    <property type="match status" value="1"/>
</dbReference>
<dbReference type="Pfam" id="PF26113">
    <property type="entry name" value="GH16_XgeA"/>
    <property type="match status" value="1"/>
</dbReference>
<dbReference type="Gene3D" id="2.60.120.200">
    <property type="match status" value="1"/>
</dbReference>
<dbReference type="EMBL" id="JAGFBS010000002">
    <property type="protein sequence ID" value="KAG6381371.1"/>
    <property type="molecule type" value="Genomic_DNA"/>
</dbReference>
<dbReference type="GO" id="GO:0004553">
    <property type="term" value="F:hydrolase activity, hydrolyzing O-glycosyl compounds"/>
    <property type="evidence" value="ECO:0007669"/>
    <property type="project" value="InterPro"/>
</dbReference>
<dbReference type="PANTHER" id="PTHR10963">
    <property type="entry name" value="GLYCOSYL HYDROLASE-RELATED"/>
    <property type="match status" value="1"/>
</dbReference>
<evidence type="ECO:0000313" key="4">
    <source>
        <dbReference type="Proteomes" id="UP000683000"/>
    </source>
</evidence>
<name>A0A8I2YZN3_9AGAM</name>